<keyword evidence="4" id="KW-1185">Reference proteome</keyword>
<dbReference type="RefSeq" id="WP_343333721.1">
    <property type="nucleotide sequence ID" value="NZ_JAPOHD010000027.1"/>
</dbReference>
<feature type="domain" description="GFO/IDH/MocA-like oxidoreductase" evidence="2">
    <location>
        <begin position="143"/>
        <end position="215"/>
    </location>
</feature>
<gene>
    <name evidence="3" type="ORF">OU798_13630</name>
</gene>
<dbReference type="GO" id="GO:0000166">
    <property type="term" value="F:nucleotide binding"/>
    <property type="evidence" value="ECO:0007669"/>
    <property type="project" value="InterPro"/>
</dbReference>
<sequence length="339" mass="38202">MKRVAVIGFGFMGITHSQNILKNRDLELAAIVEKDEASVVRKIDDPEGNISTGETDVNALKKVPVYTSLKTCLEKETLDAVHICVHTNLHYAVVKEALESGLHVLVEKPFLLDVEKGEELIRLAQEKNLILMVAHVVRFMSPYKKLYEIIHSETYGKLKFISLSRFSGLPLWGQWKDKQKDFGSSGGALFDLIIHDIDFAAFVFGKAPDKIESKVLPGKLSKHDYLNANWKYHSKNVDVKIEGGNIFHSNFPFEAGYKAVFEKATVSFSTNDADLIYIDSDTERVSIDANDLGDGYFNEIALFAESIKTENLPEKYSPKTALDTIKLCYRHLETQEPVR</sequence>
<evidence type="ECO:0000313" key="3">
    <source>
        <dbReference type="EMBL" id="MCY1721391.1"/>
    </source>
</evidence>
<dbReference type="SUPFAM" id="SSF51735">
    <property type="entry name" value="NAD(P)-binding Rossmann-fold domains"/>
    <property type="match status" value="1"/>
</dbReference>
<dbReference type="Gene3D" id="3.30.360.10">
    <property type="entry name" value="Dihydrodipicolinate Reductase, domain 2"/>
    <property type="match status" value="1"/>
</dbReference>
<dbReference type="Pfam" id="PF22725">
    <property type="entry name" value="GFO_IDH_MocA_C3"/>
    <property type="match status" value="1"/>
</dbReference>
<comment type="caution">
    <text evidence="3">The sequence shown here is derived from an EMBL/GenBank/DDBJ whole genome shotgun (WGS) entry which is preliminary data.</text>
</comment>
<protein>
    <submittedName>
        <fullName evidence="3">Gfo/Idh/MocA family oxidoreductase</fullName>
    </submittedName>
</protein>
<dbReference type="Pfam" id="PF01408">
    <property type="entry name" value="GFO_IDH_MocA"/>
    <property type="match status" value="1"/>
</dbReference>
<dbReference type="SUPFAM" id="SSF55347">
    <property type="entry name" value="Glyceraldehyde-3-phosphate dehydrogenase-like, C-terminal domain"/>
    <property type="match status" value="1"/>
</dbReference>
<feature type="domain" description="Gfo/Idh/MocA-like oxidoreductase N-terminal" evidence="1">
    <location>
        <begin position="3"/>
        <end position="135"/>
    </location>
</feature>
<dbReference type="InterPro" id="IPR051450">
    <property type="entry name" value="Gfo/Idh/MocA_Oxidoreductases"/>
</dbReference>
<reference evidence="3" key="1">
    <citation type="submission" date="2022-11" db="EMBL/GenBank/DDBJ databases">
        <title>Marilongibacter aestuarii gen. nov., sp. nov., isolated from tidal flat sediment.</title>
        <authorList>
            <person name="Jiayan W."/>
        </authorList>
    </citation>
    <scope>NUCLEOTIDE SEQUENCE</scope>
    <source>
        <strain evidence="3">Z1-6</strain>
    </source>
</reference>
<dbReference type="EMBL" id="JAPOHD010000027">
    <property type="protein sequence ID" value="MCY1721391.1"/>
    <property type="molecule type" value="Genomic_DNA"/>
</dbReference>
<proteinExistence type="predicted"/>
<dbReference type="InterPro" id="IPR036291">
    <property type="entry name" value="NAD(P)-bd_dom_sf"/>
</dbReference>
<dbReference type="PANTHER" id="PTHR43377:SF1">
    <property type="entry name" value="BILIVERDIN REDUCTASE A"/>
    <property type="match status" value="1"/>
</dbReference>
<name>A0A9X3F9Q6_9BACT</name>
<evidence type="ECO:0000259" key="1">
    <source>
        <dbReference type="Pfam" id="PF01408"/>
    </source>
</evidence>
<accession>A0A9X3F9Q6</accession>
<evidence type="ECO:0000313" key="4">
    <source>
        <dbReference type="Proteomes" id="UP001145087"/>
    </source>
</evidence>
<dbReference type="InterPro" id="IPR055170">
    <property type="entry name" value="GFO_IDH_MocA-like_dom"/>
</dbReference>
<organism evidence="3 4">
    <name type="scientific">Draconibacterium aestuarii</name>
    <dbReference type="NCBI Taxonomy" id="2998507"/>
    <lineage>
        <taxon>Bacteria</taxon>
        <taxon>Pseudomonadati</taxon>
        <taxon>Bacteroidota</taxon>
        <taxon>Bacteroidia</taxon>
        <taxon>Marinilabiliales</taxon>
        <taxon>Prolixibacteraceae</taxon>
        <taxon>Draconibacterium</taxon>
    </lineage>
</organism>
<dbReference type="PANTHER" id="PTHR43377">
    <property type="entry name" value="BILIVERDIN REDUCTASE A"/>
    <property type="match status" value="1"/>
</dbReference>
<dbReference type="AlphaFoldDB" id="A0A9X3F9Q6"/>
<dbReference type="InterPro" id="IPR000683">
    <property type="entry name" value="Gfo/Idh/MocA-like_OxRdtase_N"/>
</dbReference>
<evidence type="ECO:0000259" key="2">
    <source>
        <dbReference type="Pfam" id="PF22725"/>
    </source>
</evidence>
<dbReference type="Gene3D" id="3.40.50.720">
    <property type="entry name" value="NAD(P)-binding Rossmann-like Domain"/>
    <property type="match status" value="1"/>
</dbReference>
<dbReference type="Proteomes" id="UP001145087">
    <property type="component" value="Unassembled WGS sequence"/>
</dbReference>